<accession>A0AAE1CLE2</accession>
<sequence>MELITVNKCDSEWTCGTKALCIVLAAVAIGFLTAFAVIIAEYFDCVENWEKGLNIFGIIKDGVQLIYIFIFILKKGYRICPCWKKPDPKLKEVPLTEDVSANKGKTGIEGNYNNLPDNQKDNQQNSQQFLPPVAGNPPSGIKAVDWLRTTRKASPGVIDFLELPLHRSYLEEIGRCWKCDIEYQWLETRRVCGELSLDSLGNVNTDIEYQWSETRRVCGELSVDSLGNVYTDIEHQWLETRRVCWELLVDSLGYVNTDIEHQWSETRRVLYSVGSLFRASCIDSEGWVLPPLGALLCAGLDLELAVLIVRVGSCRH</sequence>
<evidence type="ECO:0000256" key="2">
    <source>
        <dbReference type="SAM" id="Phobius"/>
    </source>
</evidence>
<evidence type="ECO:0000313" key="4">
    <source>
        <dbReference type="Proteomes" id="UP001283361"/>
    </source>
</evidence>
<evidence type="ECO:0008006" key="5">
    <source>
        <dbReference type="Google" id="ProtNLM"/>
    </source>
</evidence>
<keyword evidence="2" id="KW-0472">Membrane</keyword>
<dbReference type="Proteomes" id="UP001283361">
    <property type="component" value="Unassembled WGS sequence"/>
</dbReference>
<comment type="caution">
    <text evidence="3">The sequence shown here is derived from an EMBL/GenBank/DDBJ whole genome shotgun (WGS) entry which is preliminary data.</text>
</comment>
<evidence type="ECO:0000256" key="1">
    <source>
        <dbReference type="SAM" id="MobiDB-lite"/>
    </source>
</evidence>
<proteinExistence type="predicted"/>
<protein>
    <recommendedName>
        <fullName evidence="5">Transmembrane protein</fullName>
    </recommendedName>
</protein>
<dbReference type="EMBL" id="JAWDGP010007736">
    <property type="protein sequence ID" value="KAK3706899.1"/>
    <property type="molecule type" value="Genomic_DNA"/>
</dbReference>
<name>A0AAE1CLE2_9GAST</name>
<keyword evidence="2" id="KW-1133">Transmembrane helix</keyword>
<gene>
    <name evidence="3" type="ORF">RRG08_051302</name>
</gene>
<evidence type="ECO:0000313" key="3">
    <source>
        <dbReference type="EMBL" id="KAK3706899.1"/>
    </source>
</evidence>
<organism evidence="3 4">
    <name type="scientific">Elysia crispata</name>
    <name type="common">lettuce slug</name>
    <dbReference type="NCBI Taxonomy" id="231223"/>
    <lineage>
        <taxon>Eukaryota</taxon>
        <taxon>Metazoa</taxon>
        <taxon>Spiralia</taxon>
        <taxon>Lophotrochozoa</taxon>
        <taxon>Mollusca</taxon>
        <taxon>Gastropoda</taxon>
        <taxon>Heterobranchia</taxon>
        <taxon>Euthyneura</taxon>
        <taxon>Panpulmonata</taxon>
        <taxon>Sacoglossa</taxon>
        <taxon>Placobranchoidea</taxon>
        <taxon>Plakobranchidae</taxon>
        <taxon>Elysia</taxon>
    </lineage>
</organism>
<reference evidence="3" key="1">
    <citation type="journal article" date="2023" name="G3 (Bethesda)">
        <title>A reference genome for the long-term kleptoplast-retaining sea slug Elysia crispata morphotype clarki.</title>
        <authorList>
            <person name="Eastman K.E."/>
            <person name="Pendleton A.L."/>
            <person name="Shaikh M.A."/>
            <person name="Suttiyut T."/>
            <person name="Ogas R."/>
            <person name="Tomko P."/>
            <person name="Gavelis G."/>
            <person name="Widhalm J.R."/>
            <person name="Wisecaver J.H."/>
        </authorList>
    </citation>
    <scope>NUCLEOTIDE SEQUENCE</scope>
    <source>
        <strain evidence="3">ECLA1</strain>
    </source>
</reference>
<feature type="transmembrane region" description="Helical" evidence="2">
    <location>
        <begin position="20"/>
        <end position="43"/>
    </location>
</feature>
<dbReference type="AlphaFoldDB" id="A0AAE1CLE2"/>
<keyword evidence="4" id="KW-1185">Reference proteome</keyword>
<feature type="transmembrane region" description="Helical" evidence="2">
    <location>
        <begin position="55"/>
        <end position="73"/>
    </location>
</feature>
<feature type="region of interest" description="Disordered" evidence="1">
    <location>
        <begin position="102"/>
        <end position="137"/>
    </location>
</feature>
<keyword evidence="2" id="KW-0812">Transmembrane</keyword>